<protein>
    <recommendedName>
        <fullName evidence="7">U three protein 7</fullName>
    </recommendedName>
</protein>
<evidence type="ECO:0000313" key="12">
    <source>
        <dbReference type="Proteomes" id="UP000193920"/>
    </source>
</evidence>
<dbReference type="STRING" id="1754190.A0A1Y2B421"/>
<dbReference type="Pfam" id="PF00400">
    <property type="entry name" value="WD40"/>
    <property type="match status" value="1"/>
</dbReference>
<dbReference type="Pfam" id="PF08149">
    <property type="entry name" value="BING4CT"/>
    <property type="match status" value="1"/>
</dbReference>
<evidence type="ECO:0000256" key="9">
    <source>
        <dbReference type="SAM" id="Phobius"/>
    </source>
</evidence>
<keyword evidence="3" id="KW-0698">rRNA processing</keyword>
<dbReference type="GO" id="GO:0000447">
    <property type="term" value="P:endonucleolytic cleavage in ITS1 to separate SSU-rRNA from 5.8S rRNA and LSU-rRNA from tricistronic rRNA transcript (SSU-rRNA, 5.8S rRNA, LSU-rRNA)"/>
    <property type="evidence" value="ECO:0007669"/>
    <property type="project" value="EnsemblFungi"/>
</dbReference>
<dbReference type="Gene3D" id="2.130.10.10">
    <property type="entry name" value="YVTN repeat-like/Quinoprotein amine dehydrogenase"/>
    <property type="match status" value="1"/>
</dbReference>
<keyword evidence="4 8" id="KW-0853">WD repeat</keyword>
<evidence type="ECO:0000256" key="7">
    <source>
        <dbReference type="ARBA" id="ARBA00076453"/>
    </source>
</evidence>
<keyword evidence="6" id="KW-0539">Nucleus</keyword>
<reference evidence="11 12" key="1">
    <citation type="submission" date="2016-08" db="EMBL/GenBank/DDBJ databases">
        <title>A Parts List for Fungal Cellulosomes Revealed by Comparative Genomics.</title>
        <authorList>
            <consortium name="DOE Joint Genome Institute"/>
            <person name="Haitjema C.H."/>
            <person name="Gilmore S.P."/>
            <person name="Henske J.K."/>
            <person name="Solomon K.V."/>
            <person name="De Groot R."/>
            <person name="Kuo A."/>
            <person name="Mondo S.J."/>
            <person name="Salamov A.A."/>
            <person name="Labutti K."/>
            <person name="Zhao Z."/>
            <person name="Chiniquy J."/>
            <person name="Barry K."/>
            <person name="Brewer H.M."/>
            <person name="Purvine S.O."/>
            <person name="Wright A.T."/>
            <person name="Boxma B."/>
            <person name="Van Alen T."/>
            <person name="Hackstein J.H."/>
            <person name="Baker S.E."/>
            <person name="Grigoriev I.V."/>
            <person name="O'Malley M.A."/>
        </authorList>
    </citation>
    <scope>NUCLEOTIDE SEQUENCE [LARGE SCALE GENOMIC DNA]</scope>
    <source>
        <strain evidence="11 12">G1</strain>
    </source>
</reference>
<dbReference type="PROSITE" id="PS50082">
    <property type="entry name" value="WD_REPEATS_2"/>
    <property type="match status" value="1"/>
</dbReference>
<gene>
    <name evidence="11" type="ORF">LY90DRAFT_424692</name>
</gene>
<dbReference type="EMBL" id="MCOG01000179">
    <property type="protein sequence ID" value="ORY29582.1"/>
    <property type="molecule type" value="Genomic_DNA"/>
</dbReference>
<feature type="repeat" description="WD" evidence="8">
    <location>
        <begin position="247"/>
        <end position="288"/>
    </location>
</feature>
<dbReference type="GO" id="GO:0000480">
    <property type="term" value="P:endonucleolytic cleavage in 5'-ETS of tricistronic rRNA transcript (SSU-rRNA, 5.8S rRNA, LSU-rRNA)"/>
    <property type="evidence" value="ECO:0007669"/>
    <property type="project" value="EnsemblFungi"/>
</dbReference>
<dbReference type="SMART" id="SM01033">
    <property type="entry name" value="BING4CT"/>
    <property type="match status" value="1"/>
</dbReference>
<dbReference type="InterPro" id="IPR036322">
    <property type="entry name" value="WD40_repeat_dom_sf"/>
</dbReference>
<dbReference type="GO" id="GO:0032040">
    <property type="term" value="C:small-subunit processome"/>
    <property type="evidence" value="ECO:0007669"/>
    <property type="project" value="EnsemblFungi"/>
</dbReference>
<proteinExistence type="predicted"/>
<dbReference type="InterPro" id="IPR001680">
    <property type="entry name" value="WD40_rpt"/>
</dbReference>
<keyword evidence="9" id="KW-1133">Transmembrane helix</keyword>
<dbReference type="GO" id="GO:0030688">
    <property type="term" value="C:preribosome, small subunit precursor"/>
    <property type="evidence" value="ECO:0007669"/>
    <property type="project" value="EnsemblFungi"/>
</dbReference>
<dbReference type="InterPro" id="IPR019775">
    <property type="entry name" value="WD40_repeat_CS"/>
</dbReference>
<evidence type="ECO:0000256" key="6">
    <source>
        <dbReference type="ARBA" id="ARBA00023242"/>
    </source>
</evidence>
<evidence type="ECO:0000256" key="4">
    <source>
        <dbReference type="ARBA" id="ARBA00022574"/>
    </source>
</evidence>
<comment type="function">
    <text evidence="1">Involved in nucleolar processing of pre-18S ribosomal RNA.</text>
</comment>
<evidence type="ECO:0000256" key="8">
    <source>
        <dbReference type="PROSITE-ProRule" id="PRU00221"/>
    </source>
</evidence>
<dbReference type="PANTHER" id="PTHR14085">
    <property type="entry name" value="WD-REPEAT PROTEIN BING4"/>
    <property type="match status" value="1"/>
</dbReference>
<keyword evidence="5" id="KW-0677">Repeat</keyword>
<dbReference type="PROSITE" id="PS50294">
    <property type="entry name" value="WD_REPEATS_REGION"/>
    <property type="match status" value="1"/>
</dbReference>
<evidence type="ECO:0000256" key="5">
    <source>
        <dbReference type="ARBA" id="ARBA00022737"/>
    </source>
</evidence>
<name>A0A1Y2B421_9FUNG</name>
<evidence type="ECO:0000259" key="10">
    <source>
        <dbReference type="SMART" id="SM01033"/>
    </source>
</evidence>
<dbReference type="AlphaFoldDB" id="A0A1Y2B421"/>
<evidence type="ECO:0000256" key="2">
    <source>
        <dbReference type="ARBA" id="ARBA00004604"/>
    </source>
</evidence>
<dbReference type="PANTHER" id="PTHR14085:SF3">
    <property type="entry name" value="WD REPEAT-CONTAINING PROTEIN 46"/>
    <property type="match status" value="1"/>
</dbReference>
<evidence type="ECO:0000256" key="1">
    <source>
        <dbReference type="ARBA" id="ARBA00004099"/>
    </source>
</evidence>
<keyword evidence="12" id="KW-1185">Reference proteome</keyword>
<dbReference type="SUPFAM" id="SSF50978">
    <property type="entry name" value="WD40 repeat-like"/>
    <property type="match status" value="1"/>
</dbReference>
<evidence type="ECO:0000313" key="11">
    <source>
        <dbReference type="EMBL" id="ORY29582.1"/>
    </source>
</evidence>
<dbReference type="FunFam" id="2.130.10.10:FF:000378">
    <property type="entry name" value="U3 small nucleolar RNA-associated protein 7"/>
    <property type="match status" value="1"/>
</dbReference>
<dbReference type="InterPro" id="IPR040315">
    <property type="entry name" value="WDR46/Utp7"/>
</dbReference>
<dbReference type="PROSITE" id="PS00678">
    <property type="entry name" value="WD_REPEATS_1"/>
    <property type="match status" value="1"/>
</dbReference>
<dbReference type="Proteomes" id="UP000193920">
    <property type="component" value="Unassembled WGS sequence"/>
</dbReference>
<keyword evidence="9" id="KW-0472">Membrane</keyword>
<dbReference type="SMART" id="SM00320">
    <property type="entry name" value="WD40"/>
    <property type="match status" value="4"/>
</dbReference>
<dbReference type="GO" id="GO:0000472">
    <property type="term" value="P:endonucleolytic cleavage to generate mature 5'-end of SSU-rRNA from (SSU-rRNA, 5.8S rRNA, LSU-rRNA)"/>
    <property type="evidence" value="ECO:0007669"/>
    <property type="project" value="EnsemblFungi"/>
</dbReference>
<comment type="caution">
    <text evidence="11">The sequence shown here is derived from an EMBL/GenBank/DDBJ whole genome shotgun (WGS) entry which is preliminary data.</text>
</comment>
<dbReference type="InterPro" id="IPR012952">
    <property type="entry name" value="BING4_C_dom"/>
</dbReference>
<feature type="domain" description="BING4 C-terminal" evidence="10">
    <location>
        <begin position="328"/>
        <end position="407"/>
    </location>
</feature>
<organism evidence="11 12">
    <name type="scientific">Neocallimastix californiae</name>
    <dbReference type="NCBI Taxonomy" id="1754190"/>
    <lineage>
        <taxon>Eukaryota</taxon>
        <taxon>Fungi</taxon>
        <taxon>Fungi incertae sedis</taxon>
        <taxon>Chytridiomycota</taxon>
        <taxon>Chytridiomycota incertae sedis</taxon>
        <taxon>Neocallimastigomycetes</taxon>
        <taxon>Neocallimastigales</taxon>
        <taxon>Neocallimastigaceae</taxon>
        <taxon>Neocallimastix</taxon>
    </lineage>
</organism>
<feature type="transmembrane region" description="Helical" evidence="9">
    <location>
        <begin position="470"/>
        <end position="489"/>
    </location>
</feature>
<dbReference type="GO" id="GO:0030686">
    <property type="term" value="C:90S preribosome"/>
    <property type="evidence" value="ECO:0007669"/>
    <property type="project" value="TreeGrafter"/>
</dbReference>
<sequence>MNKYNRGQSGEIRSINDKKVKGNMKKFERKNKEAAFKSVQSELLLTEEAGYLEAEGMEKTYKFTQEQIKENVDLSTQAKMFNLELDKLGPYTFDYTRNGRDMLIAGKKGHISTFNWKNGKLGCELFLNETVRDAKWLHNETMFAVAQKKYTYIYDSTGMELHCLRKHTEVNKLEFLPYHFLLVTIGNAGWLKYQDTSTGNRVAEFNTKLGRCDCMVQNPYNGIINLGHSNGTVTLWSPSMSSPLVKMLCHKAPIQSIAIDNGGYYMATAGLDSRVKIWDLRTYKELQNYLSPTPASSLSISQKGLLAVGFGPHVNIWKDAFKEKQKSPYMSHLQPSCSIKTVKFCPFEDILGLGHDKGFSSIVIPGSGEPNFDSLEANPYETVKQRREKEVHDLLEKLQPETIALNPNFIGSVDRASKDIIEEEKKLEWEAAHPNEKFEPRKRTRGKSSSLRRYLRKQTHVIDEKKVNIIAIYIYIYIYIYIFLFFLYISF</sequence>
<comment type="subcellular location">
    <subcellularLocation>
        <location evidence="2">Nucleus</location>
        <location evidence="2">Nucleolus</location>
    </subcellularLocation>
</comment>
<accession>A0A1Y2B421</accession>
<evidence type="ECO:0000256" key="3">
    <source>
        <dbReference type="ARBA" id="ARBA00022552"/>
    </source>
</evidence>
<keyword evidence="9" id="KW-0812">Transmembrane</keyword>
<dbReference type="OrthoDB" id="10251154at2759"/>
<dbReference type="InterPro" id="IPR015943">
    <property type="entry name" value="WD40/YVTN_repeat-like_dom_sf"/>
</dbReference>